<dbReference type="InterPro" id="IPR026341">
    <property type="entry name" value="T9SS_type_B"/>
</dbReference>
<comment type="caution">
    <text evidence="2">The sequence shown here is derived from an EMBL/GenBank/DDBJ whole genome shotgun (WGS) entry which is preliminary data.</text>
</comment>
<accession>A0A562T073</accession>
<evidence type="ECO:0000313" key="3">
    <source>
        <dbReference type="Proteomes" id="UP000316778"/>
    </source>
</evidence>
<proteinExistence type="predicted"/>
<dbReference type="InterPro" id="IPR025667">
    <property type="entry name" value="SprB_repeat"/>
</dbReference>
<feature type="chain" id="PRO_5021715813" evidence="1">
    <location>
        <begin position="27"/>
        <end position="517"/>
    </location>
</feature>
<dbReference type="Gene3D" id="2.60.120.260">
    <property type="entry name" value="Galactose-binding domain-like"/>
    <property type="match status" value="1"/>
</dbReference>
<dbReference type="Pfam" id="PF13573">
    <property type="entry name" value="SprB"/>
    <property type="match status" value="2"/>
</dbReference>
<evidence type="ECO:0000256" key="1">
    <source>
        <dbReference type="SAM" id="SignalP"/>
    </source>
</evidence>
<dbReference type="EMBL" id="VLLG01000004">
    <property type="protein sequence ID" value="TWI86921.1"/>
    <property type="molecule type" value="Genomic_DNA"/>
</dbReference>
<dbReference type="AlphaFoldDB" id="A0A562T073"/>
<gene>
    <name evidence="2" type="ORF">LX66_4188</name>
</gene>
<keyword evidence="3" id="KW-1185">Reference proteome</keyword>
<protein>
    <submittedName>
        <fullName evidence="2">Gliding motility-associated-like protein</fullName>
    </submittedName>
</protein>
<dbReference type="Pfam" id="PF13585">
    <property type="entry name" value="CHU_C"/>
    <property type="match status" value="1"/>
</dbReference>
<organism evidence="2 3">
    <name type="scientific">Chitinophaga japonensis</name>
    <name type="common">Flexibacter japonensis</name>
    <dbReference type="NCBI Taxonomy" id="104662"/>
    <lineage>
        <taxon>Bacteria</taxon>
        <taxon>Pseudomonadati</taxon>
        <taxon>Bacteroidota</taxon>
        <taxon>Chitinophagia</taxon>
        <taxon>Chitinophagales</taxon>
        <taxon>Chitinophagaceae</taxon>
        <taxon>Chitinophaga</taxon>
    </lineage>
</organism>
<name>A0A562T073_CHIJA</name>
<feature type="signal peptide" evidence="1">
    <location>
        <begin position="1"/>
        <end position="26"/>
    </location>
</feature>
<reference evidence="2 3" key="1">
    <citation type="journal article" date="2013" name="Stand. Genomic Sci.">
        <title>Genomic Encyclopedia of Type Strains, Phase I: The one thousand microbial genomes (KMG-I) project.</title>
        <authorList>
            <person name="Kyrpides N.C."/>
            <person name="Woyke T."/>
            <person name="Eisen J.A."/>
            <person name="Garrity G."/>
            <person name="Lilburn T.G."/>
            <person name="Beck B.J."/>
            <person name="Whitman W.B."/>
            <person name="Hugenholtz P."/>
            <person name="Klenk H.P."/>
        </authorList>
    </citation>
    <scope>NUCLEOTIDE SEQUENCE [LARGE SCALE GENOMIC DNA]</scope>
    <source>
        <strain evidence="2 3">DSM 13484</strain>
    </source>
</reference>
<keyword evidence="1" id="KW-0732">Signal</keyword>
<sequence>MRTFYCSILILCWYVCVTIISNRACAQDISLKNPSLEGPPLAAKLPPYWLSANRSPDTWAAKGLLTASDGETFVGIYYSAIWKEGISQLLESPLKAGITYTLSFDLACPEVYPFEVCYATLAVYGGNGPADTTTCFWRSGEIYHKNWKRYTVSFTPTKDCSYLAFWPYLSSPCPKNKNGIAAMIDNFSKYVKAAPKLSLTTRPTCQDAPSGQVAVAVTGAPGPYAYKWLPGGETTDCIASLAAGDYEVTVTAANGLTTRAQATVKVDSLLSHATVTSAPCFDQPEHSIAVNTRGGMPPYRYYFNGSSTGTYTPVFRKLSPGSYHILVKDQRGCSQELNDVVVKGPPQLIIQQSTVIPATCGDMANGRIIPLVQGGTPPYVYQVDNGPWQSDSVLQDLSSGYHSFNVKDKYQCITSGTADVATQWPNCLVMMPSAFSPNGDGINDVFRPKVYDEVLNYELAIYNRWGGLVFRSNDPYRGWDGIYKGLLQEVQGFTYICTFLDRNNMRQELRGVVMLVH</sequence>
<dbReference type="NCBIfam" id="TIGR04131">
    <property type="entry name" value="Bac_Flav_CTERM"/>
    <property type="match status" value="1"/>
</dbReference>
<dbReference type="Proteomes" id="UP000316778">
    <property type="component" value="Unassembled WGS sequence"/>
</dbReference>
<evidence type="ECO:0000313" key="2">
    <source>
        <dbReference type="EMBL" id="TWI86921.1"/>
    </source>
</evidence>